<evidence type="ECO:0000256" key="2">
    <source>
        <dbReference type="SAM" id="MobiDB-lite"/>
    </source>
</evidence>
<organism evidence="4 5">
    <name type="scientific">Zingiber officinale</name>
    <name type="common">Ginger</name>
    <name type="synonym">Amomum zingiber</name>
    <dbReference type="NCBI Taxonomy" id="94328"/>
    <lineage>
        <taxon>Eukaryota</taxon>
        <taxon>Viridiplantae</taxon>
        <taxon>Streptophyta</taxon>
        <taxon>Embryophyta</taxon>
        <taxon>Tracheophyta</taxon>
        <taxon>Spermatophyta</taxon>
        <taxon>Magnoliopsida</taxon>
        <taxon>Liliopsida</taxon>
        <taxon>Zingiberales</taxon>
        <taxon>Zingiberaceae</taxon>
        <taxon>Zingiber</taxon>
    </lineage>
</organism>
<dbReference type="PROSITE" id="PS50891">
    <property type="entry name" value="LOB"/>
    <property type="match status" value="1"/>
</dbReference>
<proteinExistence type="inferred from homology"/>
<dbReference type="Proteomes" id="UP000734854">
    <property type="component" value="Unassembled WGS sequence"/>
</dbReference>
<evidence type="ECO:0000256" key="1">
    <source>
        <dbReference type="ARBA" id="ARBA00005474"/>
    </source>
</evidence>
<feature type="compositionally biased region" description="Basic and acidic residues" evidence="2">
    <location>
        <begin position="13"/>
        <end position="31"/>
    </location>
</feature>
<dbReference type="AlphaFoldDB" id="A0A8J5GXY9"/>
<dbReference type="InterPro" id="IPR004883">
    <property type="entry name" value="LOB"/>
</dbReference>
<sequence length="589" mass="65533">MYIESLQGRLEAHEGSYHGHERGRNEGRNGRDSYQYSQGNGNKDSKKEEIQFRTIIKDEEDVIITKNIWYLVSGASLHMTGNKSLFQLLSKLTRGLEAGVRIECGICFRKLTVILGLELGDRSAGFLVIHAPCEGHGFPIGSDVSNGIGVLLYVWALTCVARNWMKLSLVLGLSPLSSVAVVAAAATVRPVDAASLRPVVTGYYSINSKIVYSLNCFSSRAPRFVGRPTCRRRPPGRRCRCPSLAVRPVAAAAVPASVRFREPLPSNPQPLEMGQQKTQTAGCAACNHMHHRCLPNCIFAPYFPAASPSFGYISQVYSCNNIKKILESAPVEQRTRKAESMAFEAEARIRNPEFGCVGYIHLLQQHWAQIERDIQEINEAQFSAASYQPPLEQQYWHQMPQLTTMTAQQPDDFPIPQMTQTMSEMRPLQQHDQLAEIEDFLNDTCSDDMMTDAAAQAYEADLKDLLRVIPSTQDDGTTDAEVEEFAADLEEDISEMRPLQQHDQLAEIEDFLSEICSDDLMTDAALQAYEADLKDLLRVIPSTQDDGVTDAEVEEFAADLEEDLLTVIPSTQDDGMIDAEVEEEDLLSS</sequence>
<feature type="domain" description="LOB" evidence="3">
    <location>
        <begin position="281"/>
        <end position="381"/>
    </location>
</feature>
<keyword evidence="5" id="KW-1185">Reference proteome</keyword>
<protein>
    <recommendedName>
        <fullName evidence="3">LOB domain-containing protein</fullName>
    </recommendedName>
</protein>
<name>A0A8J5GXY9_ZINOF</name>
<evidence type="ECO:0000313" key="5">
    <source>
        <dbReference type="Proteomes" id="UP000734854"/>
    </source>
</evidence>
<reference evidence="4 5" key="1">
    <citation type="submission" date="2020-08" db="EMBL/GenBank/DDBJ databases">
        <title>Plant Genome Project.</title>
        <authorList>
            <person name="Zhang R.-G."/>
        </authorList>
    </citation>
    <scope>NUCLEOTIDE SEQUENCE [LARGE SCALE GENOMIC DNA]</scope>
    <source>
        <tissue evidence="4">Rhizome</tissue>
    </source>
</reference>
<gene>
    <name evidence="4" type="ORF">ZIOFF_034164</name>
</gene>
<dbReference type="PANTHER" id="PTHR31301:SF68">
    <property type="entry name" value="LOB DOMAIN-CONTAINING PROTEIN 32-RELATED"/>
    <property type="match status" value="1"/>
</dbReference>
<comment type="caution">
    <text evidence="4">The sequence shown here is derived from an EMBL/GenBank/DDBJ whole genome shotgun (WGS) entry which is preliminary data.</text>
</comment>
<feature type="compositionally biased region" description="Polar residues" evidence="2">
    <location>
        <begin position="32"/>
        <end position="42"/>
    </location>
</feature>
<evidence type="ECO:0000313" key="4">
    <source>
        <dbReference type="EMBL" id="KAG6508783.1"/>
    </source>
</evidence>
<dbReference type="Pfam" id="PF03195">
    <property type="entry name" value="LOB"/>
    <property type="match status" value="1"/>
</dbReference>
<dbReference type="PANTHER" id="PTHR31301">
    <property type="entry name" value="LOB DOMAIN-CONTAINING PROTEIN 4-RELATED"/>
    <property type="match status" value="1"/>
</dbReference>
<dbReference type="EMBL" id="JACMSC010000009">
    <property type="protein sequence ID" value="KAG6508783.1"/>
    <property type="molecule type" value="Genomic_DNA"/>
</dbReference>
<feature type="region of interest" description="Disordered" evidence="2">
    <location>
        <begin position="13"/>
        <end position="45"/>
    </location>
</feature>
<comment type="similarity">
    <text evidence="1">Belongs to the LOB domain-containing protein family.</text>
</comment>
<evidence type="ECO:0000259" key="3">
    <source>
        <dbReference type="PROSITE" id="PS50891"/>
    </source>
</evidence>
<accession>A0A8J5GXY9</accession>